<sequence>MGPQGYQAVLLAGGSGTNLFPLNQTGLPLSLLPVANQPLITYPLRTLEGAGIVDVLVVCLGEATAAKVSSWISSNYSGKLHLKVKSVPEDSESAEALRAVAEDITGKNIVVMSVDLITDVRLEALMAVHFIRSAMATVLLSQRRTSPSSETKPGKAPKDVEYVGLDEQQQQLLFFRPSSESRRNIRLPMNALLRHKRLTVRTDLRDNHLYIFNRAVLDVLQSKPSLANIKQDIIPYLVLHQHSRKARPGAQQALPAGATSANGDAENGQRGSSDSLERVDSMLPPTSVAGQNFMALSHSAAAEEEQSRGNWYCGAFVVGKDSYCVRTSTLQSFCEVNREVINIELAGRLGVHAQPNTKFDNFLHDSVQMGYKTTVAAGCMVGRGTTMADKCSIKRSVLGAMCKLGSNVKIINCVLMDGVEVQDGCHLQNSIICHNAHLQERVTLRDCQVGPGSIVSEGLEHREEVLAKAPQRRSSEYK</sequence>
<dbReference type="Proteomes" id="UP001491310">
    <property type="component" value="Unassembled WGS sequence"/>
</dbReference>
<evidence type="ECO:0000256" key="5">
    <source>
        <dbReference type="ARBA" id="ARBA00022917"/>
    </source>
</evidence>
<dbReference type="PANTHER" id="PTHR45989:SF1">
    <property type="entry name" value="TRANSLATION INITIATION FACTOR EIF-2B SUBUNIT GAMMA"/>
    <property type="match status" value="1"/>
</dbReference>
<proteinExistence type="inferred from homology"/>
<accession>A0ABR2YTZ5</accession>
<keyword evidence="14" id="KW-1185">Reference proteome</keyword>
<comment type="subunit">
    <text evidence="9">Component of the translation initiation factor 2B (eIF2B) complex which is a heterodecamer of two sets of five different subunits: alpha, beta, gamma, delta and epsilon. Subunits alpha, beta and delta comprise a regulatory subcomplex and subunits epsilon and gamma comprise a catalytic subcomplex. Within the complex, the hexameric regulatory complex resides at the center, with the two heterodimeric catalytic subcomplexes bound on opposite sides.</text>
</comment>
<feature type="domain" description="Nucleotidyl transferase" evidence="11">
    <location>
        <begin position="8"/>
        <end position="144"/>
    </location>
</feature>
<evidence type="ECO:0000256" key="8">
    <source>
        <dbReference type="ARBA" id="ARBA00045373"/>
    </source>
</evidence>
<reference evidence="13 14" key="1">
    <citation type="journal article" date="2024" name="Nat. Commun.">
        <title>Phylogenomics reveals the evolutionary origins of lichenization in chlorophyte algae.</title>
        <authorList>
            <person name="Puginier C."/>
            <person name="Libourel C."/>
            <person name="Otte J."/>
            <person name="Skaloud P."/>
            <person name="Haon M."/>
            <person name="Grisel S."/>
            <person name="Petersen M."/>
            <person name="Berrin J.G."/>
            <person name="Delaux P.M."/>
            <person name="Dal Grande F."/>
            <person name="Keller J."/>
        </authorList>
    </citation>
    <scope>NUCLEOTIDE SEQUENCE [LARGE SCALE GENOMIC DNA]</scope>
    <source>
        <strain evidence="13 14">SAG 216-7</strain>
    </source>
</reference>
<evidence type="ECO:0000256" key="9">
    <source>
        <dbReference type="ARBA" id="ARBA00046432"/>
    </source>
</evidence>
<evidence type="ECO:0000256" key="10">
    <source>
        <dbReference type="SAM" id="MobiDB-lite"/>
    </source>
</evidence>
<dbReference type="Pfam" id="PF25084">
    <property type="entry name" value="LbH_EIF2B"/>
    <property type="match status" value="1"/>
</dbReference>
<dbReference type="EMBL" id="JALJOT010000005">
    <property type="protein sequence ID" value="KAK9915228.1"/>
    <property type="molecule type" value="Genomic_DNA"/>
</dbReference>
<keyword evidence="5" id="KW-0648">Protein biosynthesis</keyword>
<dbReference type="InterPro" id="IPR056764">
    <property type="entry name" value="LbH_EIF2B3/5"/>
</dbReference>
<evidence type="ECO:0000256" key="3">
    <source>
        <dbReference type="ARBA" id="ARBA00022490"/>
    </source>
</evidence>
<feature type="domain" description="EIF2B subunit epsilon/gamma LbH" evidence="12">
    <location>
        <begin position="362"/>
        <end position="458"/>
    </location>
</feature>
<dbReference type="InterPro" id="IPR051960">
    <property type="entry name" value="eIF2B_gamma"/>
</dbReference>
<comment type="caution">
    <text evidence="13">The sequence shown here is derived from an EMBL/GenBank/DDBJ whole genome shotgun (WGS) entry which is preliminary data.</text>
</comment>
<evidence type="ECO:0000256" key="2">
    <source>
        <dbReference type="ARBA" id="ARBA00007878"/>
    </source>
</evidence>
<protein>
    <recommendedName>
        <fullName evidence="6">Translation initiation factor eIF2B subunit gamma</fullName>
    </recommendedName>
    <alternativeName>
        <fullName evidence="7">eIF2B GDP-GTP exchange factor subunit gamma</fullName>
    </alternativeName>
</protein>
<evidence type="ECO:0000313" key="14">
    <source>
        <dbReference type="Proteomes" id="UP001491310"/>
    </source>
</evidence>
<feature type="region of interest" description="Disordered" evidence="10">
    <location>
        <begin position="247"/>
        <end position="279"/>
    </location>
</feature>
<keyword evidence="3" id="KW-0963">Cytoplasm</keyword>
<evidence type="ECO:0000259" key="12">
    <source>
        <dbReference type="Pfam" id="PF25084"/>
    </source>
</evidence>
<evidence type="ECO:0000256" key="4">
    <source>
        <dbReference type="ARBA" id="ARBA00022540"/>
    </source>
</evidence>
<dbReference type="PANTHER" id="PTHR45989">
    <property type="entry name" value="TRANSLATION INITIATION FACTOR EIF-2B SUBUNIT GAMMA"/>
    <property type="match status" value="1"/>
</dbReference>
<comment type="function">
    <text evidence="8">Acts as a component of the translation initiation factor 2B (eIF2B) complex, which catalyzes the exchange of GDP for GTP on the eukaryotic initiation factor 2 (eIF2) complex gamma subunit. Its guanine nucleotide exchange factor activity is repressed when bound to eIF2 complex phosphorylated on the alpha subunit, thereby limiting the amount of methionyl-initiator methionine tRNA available to the ribosome and consequently global translation is repressed.</text>
</comment>
<evidence type="ECO:0000256" key="6">
    <source>
        <dbReference type="ARBA" id="ARBA00044196"/>
    </source>
</evidence>
<organism evidence="13 14">
    <name type="scientific">Coccomyxa subellipsoidea</name>
    <dbReference type="NCBI Taxonomy" id="248742"/>
    <lineage>
        <taxon>Eukaryota</taxon>
        <taxon>Viridiplantae</taxon>
        <taxon>Chlorophyta</taxon>
        <taxon>core chlorophytes</taxon>
        <taxon>Trebouxiophyceae</taxon>
        <taxon>Trebouxiophyceae incertae sedis</taxon>
        <taxon>Coccomyxaceae</taxon>
        <taxon>Coccomyxa</taxon>
    </lineage>
</organism>
<evidence type="ECO:0000259" key="11">
    <source>
        <dbReference type="Pfam" id="PF00483"/>
    </source>
</evidence>
<dbReference type="Gene3D" id="2.160.10.10">
    <property type="entry name" value="Hexapeptide repeat proteins"/>
    <property type="match status" value="1"/>
</dbReference>
<comment type="similarity">
    <text evidence="2">Belongs to the eIF-2B gamma/epsilon subunits family.</text>
</comment>
<evidence type="ECO:0000313" key="13">
    <source>
        <dbReference type="EMBL" id="KAK9915228.1"/>
    </source>
</evidence>
<name>A0ABR2YTZ5_9CHLO</name>
<comment type="subcellular location">
    <subcellularLocation>
        <location evidence="1">Cytoplasm</location>
        <location evidence="1">Cytosol</location>
    </subcellularLocation>
</comment>
<dbReference type="CDD" id="cd04652">
    <property type="entry name" value="LbH_eIF2B_gamma_C"/>
    <property type="match status" value="1"/>
</dbReference>
<evidence type="ECO:0000256" key="1">
    <source>
        <dbReference type="ARBA" id="ARBA00004514"/>
    </source>
</evidence>
<dbReference type="SUPFAM" id="SSF53448">
    <property type="entry name" value="Nucleotide-diphospho-sugar transferases"/>
    <property type="match status" value="1"/>
</dbReference>
<gene>
    <name evidence="13" type="ORF">WJX75_006482</name>
</gene>
<dbReference type="Pfam" id="PF00483">
    <property type="entry name" value="NTP_transferase"/>
    <property type="match status" value="1"/>
</dbReference>
<dbReference type="InterPro" id="IPR029044">
    <property type="entry name" value="Nucleotide-diphossugar_trans"/>
</dbReference>
<dbReference type="InterPro" id="IPR005835">
    <property type="entry name" value="NTP_transferase_dom"/>
</dbReference>
<dbReference type="Gene3D" id="3.90.550.10">
    <property type="entry name" value="Spore Coat Polysaccharide Biosynthesis Protein SpsA, Chain A"/>
    <property type="match status" value="1"/>
</dbReference>
<keyword evidence="4" id="KW-0396">Initiation factor</keyword>
<evidence type="ECO:0000256" key="7">
    <source>
        <dbReference type="ARBA" id="ARBA00044229"/>
    </source>
</evidence>